<dbReference type="InterPro" id="IPR000600">
    <property type="entry name" value="ROK"/>
</dbReference>
<feature type="domain" description="HTH marR-type" evidence="2">
    <location>
        <begin position="18"/>
        <end position="57"/>
    </location>
</feature>
<evidence type="ECO:0000259" key="2">
    <source>
        <dbReference type="Pfam" id="PF12802"/>
    </source>
</evidence>
<evidence type="ECO:0000313" key="3">
    <source>
        <dbReference type="EMBL" id="MBA8927902.1"/>
    </source>
</evidence>
<dbReference type="Gene3D" id="1.10.10.10">
    <property type="entry name" value="Winged helix-like DNA-binding domain superfamily/Winged helix DNA-binding domain"/>
    <property type="match status" value="1"/>
</dbReference>
<dbReference type="SUPFAM" id="SSF53067">
    <property type="entry name" value="Actin-like ATPase domain"/>
    <property type="match status" value="1"/>
</dbReference>
<dbReference type="RefSeq" id="WP_182838629.1">
    <property type="nucleotide sequence ID" value="NZ_BAAABQ010000023.1"/>
</dbReference>
<sequence length="413" mass="42638">MTGPVRQQAMRENNLGVVLRSIAEHGAVSRAAIAAATGLTKATVSSLVDELDRAGLVADGGAVGNVVGRPGQAVRLNPDGPVGVGLEINIDYLVCCVVDLAGHQRHLEVRLADNRTRPHGEVLDEAAELLAQGMRAAGRQPVAGLVAAVPGLVTAQRGALVAAPNLDWPELEVAEELTRRIGRSSPVVSVQNEANLAALGEFWFGGKPELADFIHVSGEIGIGAGVVVAGELFRGRHGFAGELGHVMVSVDGERCRCGALGCLEQVAGQEAILRAAGLPTTTGTSLGTPEGPLAQLVELARAEQSAAVSAIEQAGAALGVALAGMVNVLDPAAVVLGGMFAQLAPWLAGPVRAELDRRVLGARWTDLRVEVSRLGWEAAVRGAAGSVTRAIVRDPAEYLRGRTADIVAPWHCG</sequence>
<dbReference type="Gene3D" id="3.30.420.40">
    <property type="match status" value="2"/>
</dbReference>
<dbReference type="GO" id="GO:0016301">
    <property type="term" value="F:kinase activity"/>
    <property type="evidence" value="ECO:0007669"/>
    <property type="project" value="UniProtKB-KW"/>
</dbReference>
<dbReference type="InterPro" id="IPR036390">
    <property type="entry name" value="WH_DNA-bd_sf"/>
</dbReference>
<comment type="similarity">
    <text evidence="1">Belongs to the ROK (NagC/XylR) family.</text>
</comment>
<dbReference type="Pfam" id="PF00480">
    <property type="entry name" value="ROK"/>
    <property type="match status" value="1"/>
</dbReference>
<dbReference type="SUPFAM" id="SSF46785">
    <property type="entry name" value="Winged helix' DNA-binding domain"/>
    <property type="match status" value="1"/>
</dbReference>
<dbReference type="Pfam" id="PF12802">
    <property type="entry name" value="MarR_2"/>
    <property type="match status" value="1"/>
</dbReference>
<reference evidence="3 4" key="1">
    <citation type="submission" date="2020-08" db="EMBL/GenBank/DDBJ databases">
        <title>Genomic Encyclopedia of Archaeal and Bacterial Type Strains, Phase II (KMG-II): from individual species to whole genera.</title>
        <authorList>
            <person name="Goeker M."/>
        </authorList>
    </citation>
    <scope>NUCLEOTIDE SEQUENCE [LARGE SCALE GENOMIC DNA]</scope>
    <source>
        <strain evidence="3 4">DSM 43850</strain>
    </source>
</reference>
<dbReference type="Proteomes" id="UP000517916">
    <property type="component" value="Unassembled WGS sequence"/>
</dbReference>
<keyword evidence="3" id="KW-0808">Transferase</keyword>
<proteinExistence type="inferred from homology"/>
<accession>A0ABR6BLX2</accession>
<evidence type="ECO:0000256" key="1">
    <source>
        <dbReference type="ARBA" id="ARBA00006479"/>
    </source>
</evidence>
<dbReference type="InterPro" id="IPR000835">
    <property type="entry name" value="HTH_MarR-typ"/>
</dbReference>
<organism evidence="3 4">
    <name type="scientific">Kutzneria viridogrisea</name>
    <dbReference type="NCBI Taxonomy" id="47990"/>
    <lineage>
        <taxon>Bacteria</taxon>
        <taxon>Bacillati</taxon>
        <taxon>Actinomycetota</taxon>
        <taxon>Actinomycetes</taxon>
        <taxon>Pseudonocardiales</taxon>
        <taxon>Pseudonocardiaceae</taxon>
        <taxon>Kutzneria</taxon>
    </lineage>
</organism>
<name>A0ABR6BLX2_9PSEU</name>
<dbReference type="CDD" id="cd24076">
    <property type="entry name" value="ASKHA_ATPase_ROK_BsXylR-like"/>
    <property type="match status" value="1"/>
</dbReference>
<evidence type="ECO:0000313" key="4">
    <source>
        <dbReference type="Proteomes" id="UP000517916"/>
    </source>
</evidence>
<keyword evidence="3" id="KW-0418">Kinase</keyword>
<gene>
    <name evidence="3" type="ORF">BC739_005119</name>
</gene>
<comment type="caution">
    <text evidence="3">The sequence shown here is derived from an EMBL/GenBank/DDBJ whole genome shotgun (WGS) entry which is preliminary data.</text>
</comment>
<dbReference type="InterPro" id="IPR036388">
    <property type="entry name" value="WH-like_DNA-bd_sf"/>
</dbReference>
<dbReference type="EMBL" id="JACJID010000004">
    <property type="protein sequence ID" value="MBA8927902.1"/>
    <property type="molecule type" value="Genomic_DNA"/>
</dbReference>
<dbReference type="InterPro" id="IPR043129">
    <property type="entry name" value="ATPase_NBD"/>
</dbReference>
<dbReference type="PANTHER" id="PTHR18964">
    <property type="entry name" value="ROK (REPRESSOR, ORF, KINASE) FAMILY"/>
    <property type="match status" value="1"/>
</dbReference>
<dbReference type="PANTHER" id="PTHR18964:SF149">
    <property type="entry name" value="BIFUNCTIONAL UDP-N-ACETYLGLUCOSAMINE 2-EPIMERASE_N-ACETYLMANNOSAMINE KINASE"/>
    <property type="match status" value="1"/>
</dbReference>
<protein>
    <submittedName>
        <fullName evidence="3">NBD/HSP70 family sugar kinase</fullName>
    </submittedName>
</protein>
<keyword evidence="4" id="KW-1185">Reference proteome</keyword>